<proteinExistence type="predicted"/>
<evidence type="ECO:0000313" key="1">
    <source>
        <dbReference type="EMBL" id="ADV14635.1"/>
    </source>
</evidence>
<name>E8TFH2_MESCW</name>
<dbReference type="STRING" id="765698.Mesci_5538"/>
<dbReference type="HOGENOM" id="CLU_204644_1_0_5"/>
<reference evidence="2" key="1">
    <citation type="submission" date="2011-01" db="EMBL/GenBank/DDBJ databases">
        <title>Complete sequence of chromosome of Mesorhizobium ciceri bv. biserrulae WSM1271.</title>
        <authorList>
            <person name="Lucas S."/>
            <person name="Copeland A."/>
            <person name="Lapidus A."/>
            <person name="Cheng J.-F."/>
            <person name="Goodwin L."/>
            <person name="Pitluck S."/>
            <person name="Teshima H."/>
            <person name="Detter J.C."/>
            <person name="Han C."/>
            <person name="Tapia R."/>
            <person name="Land M."/>
            <person name="Hauser L."/>
            <person name="Kyrpides N."/>
            <person name="Ivanova N."/>
            <person name="Nandasena K."/>
            <person name="Reeve W.G."/>
            <person name="Howieson J.G."/>
            <person name="O'Hara G."/>
            <person name="Tiwari R.P."/>
            <person name="Woyke T."/>
        </authorList>
    </citation>
    <scope>NUCLEOTIDE SEQUENCE [LARGE SCALE GENOMIC DNA]</scope>
    <source>
        <strain evidence="2">HAMBI 2942 / LMG 23838 / WSM1271</strain>
    </source>
</reference>
<sequence>MRYDLRRDQDGTWTVFDVFTGQPVSPDGWPAIGLNREYADDLVDLLNAEDLKCRLSHRRFI</sequence>
<evidence type="ECO:0000313" key="2">
    <source>
        <dbReference type="Proteomes" id="UP000007471"/>
    </source>
</evidence>
<dbReference type="Proteomes" id="UP000007471">
    <property type="component" value="Chromosome"/>
</dbReference>
<dbReference type="OrthoDB" id="7211025at2"/>
<dbReference type="AlphaFoldDB" id="E8TFH2"/>
<protein>
    <submittedName>
        <fullName evidence="1">Uncharacterized protein</fullName>
    </submittedName>
</protein>
<organism evidence="1 2">
    <name type="scientific">Mesorhizobium ciceri biovar biserrulae (strain HAMBI 2942 / LMG 23838 / WSM1271)</name>
    <dbReference type="NCBI Taxonomy" id="765698"/>
    <lineage>
        <taxon>Bacteria</taxon>
        <taxon>Pseudomonadati</taxon>
        <taxon>Pseudomonadota</taxon>
        <taxon>Alphaproteobacteria</taxon>
        <taxon>Hyphomicrobiales</taxon>
        <taxon>Phyllobacteriaceae</taxon>
        <taxon>Mesorhizobium</taxon>
    </lineage>
</organism>
<dbReference type="KEGG" id="mci:Mesci_5538"/>
<accession>E8TFH2</accession>
<dbReference type="EMBL" id="CP002447">
    <property type="protein sequence ID" value="ADV14635.1"/>
    <property type="molecule type" value="Genomic_DNA"/>
</dbReference>
<gene>
    <name evidence="1" type="ordered locus">Mesci_5538</name>
</gene>